<evidence type="ECO:0000313" key="1">
    <source>
        <dbReference type="EMBL" id="KAJ5597217.1"/>
    </source>
</evidence>
<dbReference type="RefSeq" id="XP_056750434.1">
    <property type="nucleotide sequence ID" value="XM_056898358.1"/>
</dbReference>
<dbReference type="Proteomes" id="UP001213799">
    <property type="component" value="Unassembled WGS sequence"/>
</dbReference>
<dbReference type="EMBL" id="JAQJAE010000004">
    <property type="protein sequence ID" value="KAJ5597217.1"/>
    <property type="molecule type" value="Genomic_DNA"/>
</dbReference>
<protein>
    <submittedName>
        <fullName evidence="1">Uncharacterized protein</fullName>
    </submittedName>
</protein>
<dbReference type="GeneID" id="81588600"/>
<organism evidence="1 2">
    <name type="scientific">Penicillium hordei</name>
    <dbReference type="NCBI Taxonomy" id="40994"/>
    <lineage>
        <taxon>Eukaryota</taxon>
        <taxon>Fungi</taxon>
        <taxon>Dikarya</taxon>
        <taxon>Ascomycota</taxon>
        <taxon>Pezizomycotina</taxon>
        <taxon>Eurotiomycetes</taxon>
        <taxon>Eurotiomycetidae</taxon>
        <taxon>Eurotiales</taxon>
        <taxon>Aspergillaceae</taxon>
        <taxon>Penicillium</taxon>
    </lineage>
</organism>
<name>A0AAD6DY77_9EURO</name>
<keyword evidence="2" id="KW-1185">Reference proteome</keyword>
<gene>
    <name evidence="1" type="ORF">N7537_007301</name>
</gene>
<comment type="caution">
    <text evidence="1">The sequence shown here is derived from an EMBL/GenBank/DDBJ whole genome shotgun (WGS) entry which is preliminary data.</text>
</comment>
<evidence type="ECO:0000313" key="2">
    <source>
        <dbReference type="Proteomes" id="UP001213799"/>
    </source>
</evidence>
<dbReference type="AlphaFoldDB" id="A0AAD6DY77"/>
<sequence length="80" mass="9071">MSPPPPPLLFEDPWKTLTIRLDGDDSHLIGKVNPVDKRRPCLELVEEQVVSLMGWKVKTTLALSYLGRMSDHYPGRSLDL</sequence>
<reference evidence="1" key="2">
    <citation type="submission" date="2023-01" db="EMBL/GenBank/DDBJ databases">
        <authorList>
            <person name="Petersen C."/>
        </authorList>
    </citation>
    <scope>NUCLEOTIDE SEQUENCE</scope>
    <source>
        <strain evidence="1">IBT 12815</strain>
    </source>
</reference>
<accession>A0AAD6DY77</accession>
<reference evidence="1" key="1">
    <citation type="journal article" date="2023" name="IMA Fungus">
        <title>Comparative genomic study of the Penicillium genus elucidates a diverse pangenome and 15 lateral gene transfer events.</title>
        <authorList>
            <person name="Petersen C."/>
            <person name="Sorensen T."/>
            <person name="Nielsen M.R."/>
            <person name="Sondergaard T.E."/>
            <person name="Sorensen J.L."/>
            <person name="Fitzpatrick D.A."/>
            <person name="Frisvad J.C."/>
            <person name="Nielsen K.L."/>
        </authorList>
    </citation>
    <scope>NUCLEOTIDE SEQUENCE</scope>
    <source>
        <strain evidence="1">IBT 12815</strain>
    </source>
</reference>
<proteinExistence type="predicted"/>